<keyword evidence="10 13" id="KW-0067">ATP-binding</keyword>
<feature type="binding site" evidence="13 14">
    <location>
        <position position="112"/>
    </location>
    <ligand>
        <name>ATP</name>
        <dbReference type="ChEBI" id="CHEBI:30616"/>
    </ligand>
</feature>
<dbReference type="Gene3D" id="3.30.70.141">
    <property type="entry name" value="Nucleoside diphosphate kinase-like domain"/>
    <property type="match status" value="1"/>
</dbReference>
<protein>
    <recommendedName>
        <fullName evidence="4 13">Nucleoside diphosphate kinase</fullName>
        <shortName evidence="13">NDK</shortName>
        <shortName evidence="13">NDP kinase</shortName>
        <ecNumber evidence="3 13">2.7.4.6</ecNumber>
    </recommendedName>
    <alternativeName>
        <fullName evidence="13">Nucleoside-2-P kinase</fullName>
    </alternativeName>
</protein>
<keyword evidence="11 13" id="KW-0460">Magnesium</keyword>
<evidence type="ECO:0000313" key="18">
    <source>
        <dbReference type="Proteomes" id="UP000632195"/>
    </source>
</evidence>
<dbReference type="SUPFAM" id="SSF54919">
    <property type="entry name" value="Nucleoside diphosphate kinase, NDK"/>
    <property type="match status" value="1"/>
</dbReference>
<evidence type="ECO:0000256" key="10">
    <source>
        <dbReference type="ARBA" id="ARBA00022840"/>
    </source>
</evidence>
<evidence type="ECO:0000256" key="2">
    <source>
        <dbReference type="ARBA" id="ARBA00008142"/>
    </source>
</evidence>
<feature type="binding site" evidence="13 14">
    <location>
        <position position="85"/>
    </location>
    <ligand>
        <name>ATP</name>
        <dbReference type="ChEBI" id="CHEBI:30616"/>
    </ligand>
</feature>
<evidence type="ECO:0000256" key="5">
    <source>
        <dbReference type="ARBA" id="ARBA00022553"/>
    </source>
</evidence>
<keyword evidence="6 13" id="KW-0808">Transferase</keyword>
<comment type="caution">
    <text evidence="17">The sequence shown here is derived from an EMBL/GenBank/DDBJ whole genome shotgun (WGS) entry which is preliminary data.</text>
</comment>
<dbReference type="CDD" id="cd04413">
    <property type="entry name" value="NDPk_I"/>
    <property type="match status" value="1"/>
</dbReference>
<accession>A0AA37BRC9</accession>
<dbReference type="GO" id="GO:0005524">
    <property type="term" value="F:ATP binding"/>
    <property type="evidence" value="ECO:0007669"/>
    <property type="project" value="UniProtKB-UniRule"/>
</dbReference>
<keyword evidence="9 13" id="KW-0418">Kinase</keyword>
<dbReference type="RefSeq" id="WP_188680867.1">
    <property type="nucleotide sequence ID" value="NZ_BMNY01000001.1"/>
</dbReference>
<evidence type="ECO:0000256" key="15">
    <source>
        <dbReference type="RuleBase" id="RU004011"/>
    </source>
</evidence>
<dbReference type="AlphaFoldDB" id="A0AA37BRC9"/>
<dbReference type="EC" id="2.7.4.6" evidence="3 13"/>
<dbReference type="Pfam" id="PF00334">
    <property type="entry name" value="NDK"/>
    <property type="match status" value="1"/>
</dbReference>
<dbReference type="GO" id="GO:0005737">
    <property type="term" value="C:cytoplasm"/>
    <property type="evidence" value="ECO:0007669"/>
    <property type="project" value="UniProtKB-SubCell"/>
</dbReference>
<evidence type="ECO:0000256" key="8">
    <source>
        <dbReference type="ARBA" id="ARBA00022741"/>
    </source>
</evidence>
<keyword evidence="7 13" id="KW-0479">Metal-binding</keyword>
<feature type="binding site" evidence="13 14">
    <location>
        <position position="91"/>
    </location>
    <ligand>
        <name>ATP</name>
        <dbReference type="ChEBI" id="CHEBI:30616"/>
    </ligand>
</feature>
<feature type="domain" description="Nucleoside diphosphate kinase-like" evidence="16">
    <location>
        <begin position="1"/>
        <end position="138"/>
    </location>
</feature>
<dbReference type="GO" id="GO:0006228">
    <property type="term" value="P:UTP biosynthetic process"/>
    <property type="evidence" value="ECO:0007669"/>
    <property type="project" value="UniProtKB-UniRule"/>
</dbReference>
<comment type="catalytic activity">
    <reaction evidence="13">
        <text>a 2'-deoxyribonucleoside 5'-diphosphate + ATP = a 2'-deoxyribonucleoside 5'-triphosphate + ADP</text>
        <dbReference type="Rhea" id="RHEA:44640"/>
        <dbReference type="ChEBI" id="CHEBI:30616"/>
        <dbReference type="ChEBI" id="CHEBI:61560"/>
        <dbReference type="ChEBI" id="CHEBI:73316"/>
        <dbReference type="ChEBI" id="CHEBI:456216"/>
        <dbReference type="EC" id="2.7.4.6"/>
    </reaction>
</comment>
<dbReference type="GO" id="GO:0046872">
    <property type="term" value="F:metal ion binding"/>
    <property type="evidence" value="ECO:0007669"/>
    <property type="project" value="UniProtKB-KW"/>
</dbReference>
<evidence type="ECO:0000256" key="11">
    <source>
        <dbReference type="ARBA" id="ARBA00022842"/>
    </source>
</evidence>
<dbReference type="InterPro" id="IPR001564">
    <property type="entry name" value="Nucleoside_diP_kinase"/>
</dbReference>
<dbReference type="InterPro" id="IPR036850">
    <property type="entry name" value="NDK-like_dom_sf"/>
</dbReference>
<dbReference type="EMBL" id="BMNY01000001">
    <property type="protein sequence ID" value="GGM74186.1"/>
    <property type="molecule type" value="Genomic_DNA"/>
</dbReference>
<keyword evidence="5 13" id="KW-0597">Phosphoprotein</keyword>
<evidence type="ECO:0000256" key="3">
    <source>
        <dbReference type="ARBA" id="ARBA00012966"/>
    </source>
</evidence>
<evidence type="ECO:0000256" key="6">
    <source>
        <dbReference type="ARBA" id="ARBA00022679"/>
    </source>
</evidence>
<organism evidence="17 18">
    <name type="scientific">Thermogymnomonas acidicola</name>
    <dbReference type="NCBI Taxonomy" id="399579"/>
    <lineage>
        <taxon>Archaea</taxon>
        <taxon>Methanobacteriati</taxon>
        <taxon>Thermoplasmatota</taxon>
        <taxon>Thermoplasmata</taxon>
        <taxon>Thermoplasmatales</taxon>
        <taxon>Thermogymnomonas</taxon>
    </lineage>
</organism>
<comment type="function">
    <text evidence="13">Major role in the synthesis of nucleoside triphosphates other than ATP. The ATP gamma phosphate is transferred to the NDP beta phosphate via a ping-pong mechanism, using a phosphorylated active-site intermediate.</text>
</comment>
<keyword evidence="12 13" id="KW-0546">Nucleotide metabolism</keyword>
<keyword evidence="13" id="KW-0963">Cytoplasm</keyword>
<reference evidence="17" key="2">
    <citation type="submission" date="2022-09" db="EMBL/GenBank/DDBJ databases">
        <authorList>
            <person name="Sun Q."/>
            <person name="Ohkuma M."/>
        </authorList>
    </citation>
    <scope>NUCLEOTIDE SEQUENCE</scope>
    <source>
        <strain evidence="17">JCM 13583</strain>
    </source>
</reference>
<dbReference type="PANTHER" id="PTHR11349">
    <property type="entry name" value="NUCLEOSIDE DIPHOSPHATE KINASE"/>
    <property type="match status" value="1"/>
</dbReference>
<feature type="binding site" evidence="13 14">
    <location>
        <position position="57"/>
    </location>
    <ligand>
        <name>ATP</name>
        <dbReference type="ChEBI" id="CHEBI:30616"/>
    </ligand>
</feature>
<evidence type="ECO:0000256" key="14">
    <source>
        <dbReference type="PROSITE-ProRule" id="PRU00706"/>
    </source>
</evidence>
<comment type="catalytic activity">
    <reaction evidence="13">
        <text>a ribonucleoside 5'-diphosphate + ATP = a ribonucleoside 5'-triphosphate + ADP</text>
        <dbReference type="Rhea" id="RHEA:18113"/>
        <dbReference type="ChEBI" id="CHEBI:30616"/>
        <dbReference type="ChEBI" id="CHEBI:57930"/>
        <dbReference type="ChEBI" id="CHEBI:61557"/>
        <dbReference type="ChEBI" id="CHEBI:456216"/>
        <dbReference type="EC" id="2.7.4.6"/>
    </reaction>
</comment>
<evidence type="ECO:0000256" key="1">
    <source>
        <dbReference type="ARBA" id="ARBA00001946"/>
    </source>
</evidence>
<proteinExistence type="inferred from homology"/>
<dbReference type="NCBIfam" id="NF001908">
    <property type="entry name" value="PRK00668.1"/>
    <property type="match status" value="1"/>
</dbReference>
<comment type="subcellular location">
    <subcellularLocation>
        <location evidence="13">Cytoplasm</location>
    </subcellularLocation>
</comment>
<evidence type="ECO:0000313" key="17">
    <source>
        <dbReference type="EMBL" id="GGM74186.1"/>
    </source>
</evidence>
<keyword evidence="18" id="KW-1185">Reference proteome</keyword>
<dbReference type="FunFam" id="3.30.70.141:FF:000003">
    <property type="entry name" value="Nucleoside diphosphate kinase"/>
    <property type="match status" value="1"/>
</dbReference>
<evidence type="ECO:0000256" key="13">
    <source>
        <dbReference type="HAMAP-Rule" id="MF_00451"/>
    </source>
</evidence>
<sequence length="148" mass="16873">MERTLVLIKPDGVKRRLVGRIFQRFEEKGLRIAALKLMNVSRPMAEEHYSVHRDKPFFRSLVDYITSGPVVAAVLEGSNAIAVVRKMCGATDGSKAEPGTIRGDFSMGIEKNIIHASDSHEAYEHEYRIFFRDEEILNYECGDEHIIY</sequence>
<dbReference type="InterPro" id="IPR034907">
    <property type="entry name" value="NDK-like_dom"/>
</dbReference>
<feature type="binding site" evidence="13 14">
    <location>
        <position position="9"/>
    </location>
    <ligand>
        <name>ATP</name>
        <dbReference type="ChEBI" id="CHEBI:30616"/>
    </ligand>
</feature>
<evidence type="ECO:0000256" key="9">
    <source>
        <dbReference type="ARBA" id="ARBA00022777"/>
    </source>
</evidence>
<comment type="similarity">
    <text evidence="2 13 14 15">Belongs to the NDK family.</text>
</comment>
<dbReference type="PRINTS" id="PR01243">
    <property type="entry name" value="NUCDPKINASE"/>
</dbReference>
<dbReference type="GO" id="GO:0004550">
    <property type="term" value="F:nucleoside diphosphate kinase activity"/>
    <property type="evidence" value="ECO:0007669"/>
    <property type="project" value="UniProtKB-UniRule"/>
</dbReference>
<feature type="binding site" evidence="13 14">
    <location>
        <position position="102"/>
    </location>
    <ligand>
        <name>ATP</name>
        <dbReference type="ChEBI" id="CHEBI:30616"/>
    </ligand>
</feature>
<dbReference type="HAMAP" id="MF_00451">
    <property type="entry name" value="NDP_kinase"/>
    <property type="match status" value="1"/>
</dbReference>
<dbReference type="GO" id="GO:0006241">
    <property type="term" value="P:CTP biosynthetic process"/>
    <property type="evidence" value="ECO:0007669"/>
    <property type="project" value="UniProtKB-UniRule"/>
</dbReference>
<evidence type="ECO:0000256" key="12">
    <source>
        <dbReference type="ARBA" id="ARBA00023080"/>
    </source>
</evidence>
<dbReference type="GO" id="GO:0006183">
    <property type="term" value="P:GTP biosynthetic process"/>
    <property type="evidence" value="ECO:0007669"/>
    <property type="project" value="UniProtKB-UniRule"/>
</dbReference>
<reference evidence="17" key="1">
    <citation type="journal article" date="2014" name="Int. J. Syst. Evol. Microbiol.">
        <title>Complete genome sequence of Corynebacterium casei LMG S-19264T (=DSM 44701T), isolated from a smear-ripened cheese.</title>
        <authorList>
            <consortium name="US DOE Joint Genome Institute (JGI-PGF)"/>
            <person name="Walter F."/>
            <person name="Albersmeier A."/>
            <person name="Kalinowski J."/>
            <person name="Ruckert C."/>
        </authorList>
    </citation>
    <scope>NUCLEOTIDE SEQUENCE</scope>
    <source>
        <strain evidence="17">JCM 13583</strain>
    </source>
</reference>
<evidence type="ECO:0000256" key="7">
    <source>
        <dbReference type="ARBA" id="ARBA00022723"/>
    </source>
</evidence>
<comment type="cofactor">
    <cofactor evidence="1 13">
        <name>Mg(2+)</name>
        <dbReference type="ChEBI" id="CHEBI:18420"/>
    </cofactor>
</comment>
<dbReference type="SMART" id="SM00562">
    <property type="entry name" value="NDK"/>
    <property type="match status" value="1"/>
</dbReference>
<gene>
    <name evidence="13" type="primary">ndk</name>
    <name evidence="17" type="ORF">GCM10007108_10210</name>
</gene>
<dbReference type="Proteomes" id="UP000632195">
    <property type="component" value="Unassembled WGS sequence"/>
</dbReference>
<evidence type="ECO:0000256" key="4">
    <source>
        <dbReference type="ARBA" id="ARBA00017632"/>
    </source>
</evidence>
<evidence type="ECO:0000259" key="16">
    <source>
        <dbReference type="SMART" id="SM00562"/>
    </source>
</evidence>
<feature type="active site" description="Pros-phosphohistidine intermediate" evidence="13 14">
    <location>
        <position position="115"/>
    </location>
</feature>
<keyword evidence="8 13" id="KW-0547">Nucleotide-binding</keyword>
<dbReference type="PROSITE" id="PS51374">
    <property type="entry name" value="NDPK_LIKE"/>
    <property type="match status" value="1"/>
</dbReference>
<name>A0AA37BRC9_9ARCH</name>